<reference evidence="8" key="1">
    <citation type="journal article" date="2017" name="bioRxiv">
        <title>Comparative analysis of the genomes of Stylophora pistillata and Acropora digitifera provides evidence for extensive differences between species of corals.</title>
        <authorList>
            <person name="Voolstra C.R."/>
            <person name="Li Y."/>
            <person name="Liew Y.J."/>
            <person name="Baumgarten S."/>
            <person name="Zoccola D."/>
            <person name="Flot J.-F."/>
            <person name="Tambutte S."/>
            <person name="Allemand D."/>
            <person name="Aranda M."/>
        </authorList>
    </citation>
    <scope>NUCLEOTIDE SEQUENCE [LARGE SCALE GENOMIC DNA]</scope>
</reference>
<sequence>MDNKTTSRQKPALSYKNLPHAMINSFHRLRTGIQRFIGAVTAVISSVVNFFVRIFEGISTAYTQVAILILSMVDWVRQMCYYDYKQFMWWVTTLPKHYYTKLKEETRKNICIPISQAFSRKATRVSRAFKAKLRDSEVYVRGFCELCRRLFLLASDYTPGGKYTVTAILAIIAIIFFLKILTVIRYLFQLLELTYSIAAFLLHPLMLTLRDVLLLFDPLFQILISLLRIVIYAVFAIFKAVGIFFWLNLVSITSGLYRCWQIFVNSTIVKAIWSFLARVLYAFLEYFIFVIVPILSKATYYFAEFSFDISSIGYTWCYPLLIRGFLEEEVQGKQIEYLTPTGVGSCVFIFLTFLIAYRYRNRLTGTFLSEIDGKQCVIRSSDASKVDRNKRVNQREKRSTNRNTASYDSLRKKISNDELSLRNRGKAKKDDSTERASENATEEHIHYSSQVHICIDYISGTCEKGSKCDGHHCSLPYHWQYRMSLEGWKSFSERDNRKIEEFFCDPAIDTTTSTEIDMVVKSYRETSQIKDAVKLDFESMKIQKSYHRADLRRLTTESRIKQQGYCLATHWLWYRKEESGDWVKYGEENNSDAKQDDLEITFLRKDRNYNFTRNGQEFCLQFFMNPMCEKSFRPYSKKIVRRRPDFRSPDDIRRLTKGYEVPKHSWFSLRRLFWWR</sequence>
<evidence type="ECO:0000313" key="8">
    <source>
        <dbReference type="Proteomes" id="UP000225706"/>
    </source>
</evidence>
<feature type="transmembrane region" description="Helical" evidence="5">
    <location>
        <begin position="338"/>
        <end position="357"/>
    </location>
</feature>
<feature type="transmembrane region" description="Helical" evidence="5">
    <location>
        <begin position="272"/>
        <end position="295"/>
    </location>
</feature>
<dbReference type="PROSITE" id="PS50918">
    <property type="entry name" value="WWE"/>
    <property type="match status" value="1"/>
</dbReference>
<dbReference type="InterPro" id="IPR051712">
    <property type="entry name" value="ARTD-AVP"/>
</dbReference>
<dbReference type="Pfam" id="PF02825">
    <property type="entry name" value="WWE"/>
    <property type="match status" value="1"/>
</dbReference>
<name>A0A2B4SFF7_STYPI</name>
<evidence type="ECO:0000256" key="3">
    <source>
        <dbReference type="ARBA" id="ARBA00024347"/>
    </source>
</evidence>
<dbReference type="PANTHER" id="PTHR45740:SF2">
    <property type="entry name" value="POLY [ADP-RIBOSE] POLYMERASE"/>
    <property type="match status" value="1"/>
</dbReference>
<keyword evidence="2" id="KW-0539">Nucleus</keyword>
<dbReference type="InterPro" id="IPR004170">
    <property type="entry name" value="WWE_dom"/>
</dbReference>
<dbReference type="GO" id="GO:0005634">
    <property type="term" value="C:nucleus"/>
    <property type="evidence" value="ECO:0007669"/>
    <property type="project" value="UniProtKB-SubCell"/>
</dbReference>
<comment type="caution">
    <text evidence="7">The sequence shown here is derived from an EMBL/GenBank/DDBJ whole genome shotgun (WGS) entry which is preliminary data.</text>
</comment>
<dbReference type="PANTHER" id="PTHR45740">
    <property type="entry name" value="POLY [ADP-RIBOSE] POLYMERASE"/>
    <property type="match status" value="1"/>
</dbReference>
<evidence type="ECO:0000256" key="5">
    <source>
        <dbReference type="SAM" id="Phobius"/>
    </source>
</evidence>
<keyword evidence="5" id="KW-0472">Membrane</keyword>
<gene>
    <name evidence="7" type="primary">PARP12</name>
    <name evidence="7" type="ORF">AWC38_SpisGene7456</name>
</gene>
<evidence type="ECO:0000256" key="1">
    <source>
        <dbReference type="ARBA" id="ARBA00004123"/>
    </source>
</evidence>
<dbReference type="InterPro" id="IPR037197">
    <property type="entry name" value="WWE_dom_sf"/>
</dbReference>
<comment type="similarity">
    <text evidence="3">Belongs to the ARTD/PARP family.</text>
</comment>
<feature type="domain" description="WWE" evidence="6">
    <location>
        <begin position="555"/>
        <end position="642"/>
    </location>
</feature>
<feature type="transmembrane region" description="Helical" evidence="5">
    <location>
        <begin position="229"/>
        <end position="252"/>
    </location>
</feature>
<feature type="region of interest" description="Disordered" evidence="4">
    <location>
        <begin position="387"/>
        <end position="407"/>
    </location>
</feature>
<keyword evidence="5" id="KW-1133">Transmembrane helix</keyword>
<comment type="subcellular location">
    <subcellularLocation>
        <location evidence="1">Nucleus</location>
    </subcellularLocation>
</comment>
<organism evidence="7 8">
    <name type="scientific">Stylophora pistillata</name>
    <name type="common">Smooth cauliflower coral</name>
    <dbReference type="NCBI Taxonomy" id="50429"/>
    <lineage>
        <taxon>Eukaryota</taxon>
        <taxon>Metazoa</taxon>
        <taxon>Cnidaria</taxon>
        <taxon>Anthozoa</taxon>
        <taxon>Hexacorallia</taxon>
        <taxon>Scleractinia</taxon>
        <taxon>Astrocoeniina</taxon>
        <taxon>Pocilloporidae</taxon>
        <taxon>Stylophora</taxon>
    </lineage>
</organism>
<feature type="compositionally biased region" description="Basic and acidic residues" evidence="4">
    <location>
        <begin position="428"/>
        <end position="443"/>
    </location>
</feature>
<dbReference type="GO" id="GO:1990404">
    <property type="term" value="F:NAD+-protein mono-ADP-ribosyltransferase activity"/>
    <property type="evidence" value="ECO:0007669"/>
    <property type="project" value="TreeGrafter"/>
</dbReference>
<dbReference type="Gene3D" id="3.30.720.50">
    <property type="match status" value="1"/>
</dbReference>
<feature type="compositionally biased region" description="Basic and acidic residues" evidence="4">
    <location>
        <begin position="387"/>
        <end position="399"/>
    </location>
</feature>
<feature type="transmembrane region" description="Helical" evidence="5">
    <location>
        <begin position="163"/>
        <end position="188"/>
    </location>
</feature>
<evidence type="ECO:0000256" key="2">
    <source>
        <dbReference type="ARBA" id="ARBA00023242"/>
    </source>
</evidence>
<protein>
    <submittedName>
        <fullName evidence="7">Poly [ADP-ribose] polymerase 12</fullName>
    </submittedName>
</protein>
<accession>A0A2B4SFF7</accession>
<keyword evidence="5" id="KW-0812">Transmembrane</keyword>
<proteinExistence type="inferred from homology"/>
<dbReference type="EMBL" id="LSMT01000094">
    <property type="protein sequence ID" value="PFX27839.1"/>
    <property type="molecule type" value="Genomic_DNA"/>
</dbReference>
<keyword evidence="8" id="KW-1185">Reference proteome</keyword>
<dbReference type="Proteomes" id="UP000225706">
    <property type="component" value="Unassembled WGS sequence"/>
</dbReference>
<evidence type="ECO:0000256" key="4">
    <source>
        <dbReference type="SAM" id="MobiDB-lite"/>
    </source>
</evidence>
<feature type="transmembrane region" description="Helical" evidence="5">
    <location>
        <begin position="307"/>
        <end position="326"/>
    </location>
</feature>
<evidence type="ECO:0000313" key="7">
    <source>
        <dbReference type="EMBL" id="PFX27839.1"/>
    </source>
</evidence>
<feature type="transmembrane region" description="Helical" evidence="5">
    <location>
        <begin position="36"/>
        <end position="55"/>
    </location>
</feature>
<feature type="region of interest" description="Disordered" evidence="4">
    <location>
        <begin position="421"/>
        <end position="443"/>
    </location>
</feature>
<dbReference type="OrthoDB" id="6133115at2759"/>
<dbReference type="AlphaFoldDB" id="A0A2B4SFF7"/>
<dbReference type="GO" id="GO:0003950">
    <property type="term" value="F:NAD+ poly-ADP-ribosyltransferase activity"/>
    <property type="evidence" value="ECO:0007669"/>
    <property type="project" value="TreeGrafter"/>
</dbReference>
<evidence type="ECO:0000259" key="6">
    <source>
        <dbReference type="PROSITE" id="PS50918"/>
    </source>
</evidence>
<feature type="transmembrane region" description="Helical" evidence="5">
    <location>
        <begin position="194"/>
        <end position="217"/>
    </location>
</feature>